<name>A0A0E3R6L4_METMZ</name>
<gene>
    <name evidence="1" type="ORF">MSMAP_0818</name>
</gene>
<dbReference type="HOGENOM" id="CLU_3163151_0_0_2"/>
<dbReference type="PATRIC" id="fig|1434115.4.peg.1009"/>
<accession>A0A0E3R6L4</accession>
<proteinExistence type="predicted"/>
<sequence>MTFLIPIIDVLTIFHHRKMLKRGDMVGYREGNELISNKVKLYLDISR</sequence>
<protein>
    <submittedName>
        <fullName evidence="1">Uncharacterized protein</fullName>
    </submittedName>
</protein>
<organism evidence="1 2">
    <name type="scientific">Methanosarcina mazei SarPi</name>
    <dbReference type="NCBI Taxonomy" id="1434115"/>
    <lineage>
        <taxon>Archaea</taxon>
        <taxon>Methanobacteriati</taxon>
        <taxon>Methanobacteriota</taxon>
        <taxon>Stenosarchaea group</taxon>
        <taxon>Methanomicrobia</taxon>
        <taxon>Methanosarcinales</taxon>
        <taxon>Methanosarcinaceae</taxon>
        <taxon>Methanosarcina</taxon>
    </lineage>
</organism>
<reference evidence="1 2" key="1">
    <citation type="submission" date="2014-07" db="EMBL/GenBank/DDBJ databases">
        <title>Methanogenic archaea and the global carbon cycle.</title>
        <authorList>
            <person name="Henriksen J.R."/>
            <person name="Luke J."/>
            <person name="Reinhart S."/>
            <person name="Benedict M.N."/>
            <person name="Youngblut N.D."/>
            <person name="Metcalf M.E."/>
            <person name="Whitaker R.J."/>
            <person name="Metcalf W.W."/>
        </authorList>
    </citation>
    <scope>NUCLEOTIDE SEQUENCE [LARGE SCALE GENOMIC DNA]</scope>
    <source>
        <strain evidence="1 2">SarPi</strain>
    </source>
</reference>
<dbReference type="AlphaFoldDB" id="A0A0E3R6L4"/>
<dbReference type="Proteomes" id="UP000033116">
    <property type="component" value="Chromosome"/>
</dbReference>
<dbReference type="EMBL" id="CP009511">
    <property type="protein sequence ID" value="AKB60803.1"/>
    <property type="molecule type" value="Genomic_DNA"/>
</dbReference>
<evidence type="ECO:0000313" key="1">
    <source>
        <dbReference type="EMBL" id="AKB60803.1"/>
    </source>
</evidence>
<evidence type="ECO:0000313" key="2">
    <source>
        <dbReference type="Proteomes" id="UP000033116"/>
    </source>
</evidence>